<feature type="signal peptide" evidence="2">
    <location>
        <begin position="1"/>
        <end position="19"/>
    </location>
</feature>
<comment type="caution">
    <text evidence="3">The sequence shown here is derived from an EMBL/GenBank/DDBJ whole genome shotgun (WGS) entry which is preliminary data.</text>
</comment>
<dbReference type="PANTHER" id="PTHR35869">
    <property type="entry name" value="OUTER-MEMBRANE LIPOPROTEIN CARRIER PROTEIN"/>
    <property type="match status" value="1"/>
</dbReference>
<name>A0ABU8I1Q7_9SPHI</name>
<keyword evidence="1 2" id="KW-0732">Signal</keyword>
<dbReference type="Proteomes" id="UP001363035">
    <property type="component" value="Unassembled WGS sequence"/>
</dbReference>
<gene>
    <name evidence="3" type="ORF">VJ786_01970</name>
</gene>
<dbReference type="InterPro" id="IPR029046">
    <property type="entry name" value="LolA/LolB/LppX"/>
</dbReference>
<reference evidence="3 4" key="1">
    <citation type="submission" date="2024-01" db="EMBL/GenBank/DDBJ databases">
        <title>Sphingobacterium tenebrionis sp. nov., a novel endophyte isolated from tenebrio molitor intestines.</title>
        <authorList>
            <person name="Zhang C."/>
        </authorList>
    </citation>
    <scope>NUCLEOTIDE SEQUENCE [LARGE SCALE GENOMIC DNA]</scope>
    <source>
        <strain evidence="3 4">PU5-4</strain>
    </source>
</reference>
<organism evidence="3 4">
    <name type="scientific">Sphingobacterium tenebrionis</name>
    <dbReference type="NCBI Taxonomy" id="3111775"/>
    <lineage>
        <taxon>Bacteria</taxon>
        <taxon>Pseudomonadati</taxon>
        <taxon>Bacteroidota</taxon>
        <taxon>Sphingobacteriia</taxon>
        <taxon>Sphingobacteriales</taxon>
        <taxon>Sphingobacteriaceae</taxon>
        <taxon>Sphingobacterium</taxon>
    </lineage>
</organism>
<dbReference type="Pfam" id="PF03548">
    <property type="entry name" value="LolA"/>
    <property type="match status" value="1"/>
</dbReference>
<evidence type="ECO:0000313" key="3">
    <source>
        <dbReference type="EMBL" id="MEI5983662.1"/>
    </source>
</evidence>
<sequence length="213" mass="23855">MKKLLYVVLAVFIANTAFAQSNKAKSILDKVSAKYDSYNTLQSNFLLKVTPRTGEASTVNGKILVNKPEDKFKIELADQDIYGDANTTWTVSKEVKEVQVNSADEGNQKIGPSNIFTFYKKGFNYKYVGTNNVAKEGKVDVIDLVPTDKTTNYQKITLRVNSKSHIHDVSILDKSGAKYTYAFNALYVNHAISNASLQFNKQNYPGYEVVDLR</sequence>
<feature type="chain" id="PRO_5045530777" evidence="2">
    <location>
        <begin position="20"/>
        <end position="213"/>
    </location>
</feature>
<evidence type="ECO:0000256" key="2">
    <source>
        <dbReference type="SAM" id="SignalP"/>
    </source>
</evidence>
<protein>
    <submittedName>
        <fullName evidence="3">Outer membrane lipoprotein carrier protein LolA</fullName>
    </submittedName>
</protein>
<dbReference type="RefSeq" id="WP_167554211.1">
    <property type="nucleotide sequence ID" value="NZ_JAYLLN010000002.1"/>
</dbReference>
<dbReference type="SUPFAM" id="SSF89392">
    <property type="entry name" value="Prokaryotic lipoproteins and lipoprotein localization factors"/>
    <property type="match status" value="1"/>
</dbReference>
<keyword evidence="4" id="KW-1185">Reference proteome</keyword>
<dbReference type="PANTHER" id="PTHR35869:SF1">
    <property type="entry name" value="OUTER-MEMBRANE LIPOPROTEIN CARRIER PROTEIN"/>
    <property type="match status" value="1"/>
</dbReference>
<dbReference type="CDD" id="cd16325">
    <property type="entry name" value="LolA"/>
    <property type="match status" value="1"/>
</dbReference>
<dbReference type="EMBL" id="JAYLLN010000002">
    <property type="protein sequence ID" value="MEI5983662.1"/>
    <property type="molecule type" value="Genomic_DNA"/>
</dbReference>
<evidence type="ECO:0000256" key="1">
    <source>
        <dbReference type="ARBA" id="ARBA00022729"/>
    </source>
</evidence>
<keyword evidence="3" id="KW-0449">Lipoprotein</keyword>
<accession>A0ABU8I1Q7</accession>
<proteinExistence type="predicted"/>
<dbReference type="Gene3D" id="2.50.20.10">
    <property type="entry name" value="Lipoprotein localisation LolA/LolB/LppX"/>
    <property type="match status" value="1"/>
</dbReference>
<evidence type="ECO:0000313" key="4">
    <source>
        <dbReference type="Proteomes" id="UP001363035"/>
    </source>
</evidence>
<dbReference type="InterPro" id="IPR004564">
    <property type="entry name" value="OM_lipoprot_carrier_LolA-like"/>
</dbReference>